<dbReference type="GeneID" id="499697"/>
<evidence type="ECO:0000256" key="8">
    <source>
        <dbReference type="ARBA" id="ARBA00022833"/>
    </source>
</evidence>
<evidence type="ECO:0000256" key="10">
    <source>
        <dbReference type="ARBA" id="ARBA00048635"/>
    </source>
</evidence>
<keyword evidence="3 13" id="KW-0808">Transferase</keyword>
<keyword evidence="5 13" id="KW-0819">tRNA processing</keyword>
<dbReference type="Bgee" id="ENSRNOG00000015140">
    <property type="expression patterns" value="Expressed in pancreas and 19 other cell types or tissues"/>
</dbReference>
<dbReference type="Ensembl" id="ENSRNOT00000064484.5">
    <property type="protein sequence ID" value="ENSRNOP00000062314.2"/>
    <property type="gene ID" value="ENSRNOG00000015140.8"/>
</dbReference>
<dbReference type="OrthoDB" id="258806at2759"/>
<dbReference type="GO" id="GO:0008270">
    <property type="term" value="F:zinc ion binding"/>
    <property type="evidence" value="ECO:0007669"/>
    <property type="project" value="UniProtKB-KW"/>
</dbReference>
<evidence type="ECO:0000256" key="7">
    <source>
        <dbReference type="ARBA" id="ARBA00022771"/>
    </source>
</evidence>
<dbReference type="RefSeq" id="NP_001029074.2">
    <property type="nucleotide sequence ID" value="NM_001033902.2"/>
</dbReference>
<dbReference type="Proteomes" id="UP000002494">
    <property type="component" value="Chromosome 2"/>
</dbReference>
<keyword evidence="8 13" id="KW-0862">Zinc</keyword>
<evidence type="ECO:0000256" key="1">
    <source>
        <dbReference type="ARBA" id="ARBA00005265"/>
    </source>
</evidence>
<dbReference type="PANTHER" id="PTHR12998:SF0">
    <property type="entry name" value="TRNA:M(4)X MODIFICATION ENZYME TRM13 HOMOLOG"/>
    <property type="match status" value="1"/>
</dbReference>
<comment type="similarity">
    <text evidence="1 13">Belongs to the methyltransferase TRM13 family.</text>
</comment>
<proteinExistence type="evidence at transcript level"/>
<feature type="region of interest" description="Disordered" evidence="14">
    <location>
        <begin position="383"/>
        <end position="416"/>
    </location>
</feature>
<dbReference type="Pfam" id="PF05253">
    <property type="entry name" value="zf-U11-48K"/>
    <property type="match status" value="1"/>
</dbReference>
<evidence type="ECO:0000256" key="6">
    <source>
        <dbReference type="ARBA" id="ARBA00022723"/>
    </source>
</evidence>
<dbReference type="GO" id="GO:0106050">
    <property type="term" value="F:tRNA 2'-O-methyltransferase activity"/>
    <property type="evidence" value="ECO:0007669"/>
    <property type="project" value="UniProtKB-UniRule"/>
</dbReference>
<accession>B2GV29</accession>
<sequence>MEAPAPTTPAIGFPTDGRCNYFVEKKKRFCRMVVAAGKRFCGEHAGSAEEENARKRILCPLDPKHTVYEDQLAKHLKKCNSREKPKPDFFIQDINAGLKDETEILEQLVPLSSLSEEQLETLIKKLRKASEGLNSTHEDHIMSHPALHDALNDPRNGDCAVKHLKQQASILGNIEKLKLLGPRRCFVEFGAGKGKLSHWVDIALKDAENVHFILVEKVTTRFKVDGKHRKKNSVFERLQIDIQHLCLNRLPVLREGRLPVVGIGKHLCGVATDLALRCLVETYAASFKEKDEEPLAKRVKNDKTEKESNTLAKEGSEKDVPETRTPVAGIVIALCCHHRCDWRHYVGKEYFKALGLGAVEFYYFQRMSSWATCGMRTSLEASDVTAERKDAQKDEEEEHDDVGDRLTDGSTDSLPGTLTVEEKKKIGHLCKLLIDQGRLQYLQQKGFSPALQYYTDPLVSLENVLLTAVPAHLSSQEKNQSVKGNMNMMSSTSKK</sequence>
<evidence type="ECO:0000256" key="3">
    <source>
        <dbReference type="ARBA" id="ARBA00022679"/>
    </source>
</evidence>
<dbReference type="InterPro" id="IPR022776">
    <property type="entry name" value="TRM13/UPF0224_CHHC_Znf_dom"/>
</dbReference>
<dbReference type="STRING" id="10116.ENSRNOP00000062314"/>
<organism evidence="16">
    <name type="scientific">Rattus norvegicus</name>
    <name type="common">Rat</name>
    <dbReference type="NCBI Taxonomy" id="10116"/>
    <lineage>
        <taxon>Eukaryota</taxon>
        <taxon>Metazoa</taxon>
        <taxon>Chordata</taxon>
        <taxon>Craniata</taxon>
        <taxon>Vertebrata</taxon>
        <taxon>Euteleostomi</taxon>
        <taxon>Mammalia</taxon>
        <taxon>Eutheria</taxon>
        <taxon>Euarchontoglires</taxon>
        <taxon>Glires</taxon>
        <taxon>Rodentia</taxon>
        <taxon>Myomorpha</taxon>
        <taxon>Muroidea</taxon>
        <taxon>Muridae</taxon>
        <taxon>Murinae</taxon>
        <taxon>Rattus</taxon>
    </lineage>
</organism>
<accession>F1MAP3</accession>
<evidence type="ECO:0000256" key="14">
    <source>
        <dbReference type="SAM" id="MobiDB-lite"/>
    </source>
</evidence>
<evidence type="ECO:0000313" key="16">
    <source>
        <dbReference type="EMBL" id="AAI66503.1"/>
    </source>
</evidence>
<keyword evidence="4 13" id="KW-0949">S-adenosyl-L-methionine</keyword>
<dbReference type="KEGG" id="rno:499697"/>
<dbReference type="GO" id="GO:0030488">
    <property type="term" value="P:tRNA methylation"/>
    <property type="evidence" value="ECO:0000318"/>
    <property type="project" value="GO_Central"/>
</dbReference>
<evidence type="ECO:0000313" key="18">
    <source>
        <dbReference type="Proteomes" id="UP000002494"/>
    </source>
</evidence>
<dbReference type="CTD" id="54482"/>
<dbReference type="PaxDb" id="10116-ENSRNOP00000062314"/>
<comment type="function">
    <text evidence="13">tRNA methylase which 2'-O-methylates cytidine(4) in tRNA(Pro) and tRNA(Gly)(GCC), and adenosine(4) in tRNA(His).</text>
</comment>
<evidence type="ECO:0000256" key="2">
    <source>
        <dbReference type="ARBA" id="ARBA00022603"/>
    </source>
</evidence>
<dbReference type="AlphaFoldDB" id="B2GV29"/>
<dbReference type="EMBL" id="BC166503">
    <property type="protein sequence ID" value="AAI66503.1"/>
    <property type="molecule type" value="mRNA"/>
</dbReference>
<evidence type="ECO:0000313" key="17">
    <source>
        <dbReference type="Ensembl" id="ENSRNOP00000062314.2"/>
    </source>
</evidence>
<evidence type="ECO:0000256" key="12">
    <source>
        <dbReference type="PROSITE-ProRule" id="PRU01141"/>
    </source>
</evidence>
<name>B2GV29_RAT</name>
<reference evidence="17 18" key="2">
    <citation type="journal article" date="2004" name="Nature">
        <title>Genome sequence of the Brown Norway rat yields insights into mammalian evolution.</title>
        <authorList>
            <consortium name="Rat Genome Sequencing Project Consortium"/>
            <person name="Gibbs R.A."/>
            <person name="Weinstock G.M."/>
            <person name="Metzker M.L."/>
            <person name="Muzny D.M."/>
            <person name="Sodergren E.J."/>
            <person name="Scherer S."/>
            <person name="Scott G."/>
            <person name="Steffen D."/>
            <person name="Worley K.C."/>
            <person name="Burch P.E."/>
            <person name="Okwuonu G."/>
            <person name="Hines S."/>
            <person name="Lewis L."/>
            <person name="Deramo C."/>
            <person name="Delgado O."/>
            <person name="Dugan-Rocha S."/>
            <person name="Miner G."/>
            <person name="Morgan M."/>
            <person name="Hawes A."/>
            <person name="Gill R."/>
            <person name="Holt R.A."/>
            <person name="Adams M.D."/>
            <person name="Amanatides P.G."/>
            <person name="Baden-Tillson H."/>
            <person name="Barnstead M."/>
            <person name="Chin S."/>
            <person name="Evans C.A."/>
            <person name="Ferriera S."/>
            <person name="Fosler C."/>
            <person name="Glodek A."/>
            <person name="Gu Z."/>
            <person name="Jennings D."/>
            <person name="Kraft C.L."/>
            <person name="Nguyen T."/>
            <person name="Pfannkoch C.M."/>
            <person name="Sitter C."/>
            <person name="Sutton G.G."/>
            <person name="Venter J.C."/>
            <person name="Woodage T."/>
            <person name="Smith D."/>
            <person name="Lee H.-M."/>
            <person name="Gustafson E."/>
            <person name="Cahill P."/>
            <person name="Kana A."/>
            <person name="Doucette-Stamm L."/>
            <person name="Weinstock K."/>
            <person name="Fechtel K."/>
            <person name="Weiss R.B."/>
            <person name="Dunn D.M."/>
            <person name="Green E.D."/>
            <person name="Blakesley R.W."/>
            <person name="Bouffard G.G."/>
            <person name="De Jong P.J."/>
            <person name="Osoegawa K."/>
            <person name="Zhu B."/>
            <person name="Marra M."/>
            <person name="Schein J."/>
            <person name="Bosdet I."/>
            <person name="Fjell C."/>
            <person name="Jones S."/>
            <person name="Krzywinski M."/>
            <person name="Mathewson C."/>
            <person name="Siddiqui A."/>
            <person name="Wye N."/>
            <person name="McPherson J."/>
            <person name="Zhao S."/>
            <person name="Fraser C.M."/>
            <person name="Shetty J."/>
            <person name="Shatsman S."/>
            <person name="Geer K."/>
            <person name="Chen Y."/>
            <person name="Abramzon S."/>
            <person name="Nierman W.C."/>
            <person name="Havlak P.H."/>
            <person name="Chen R."/>
            <person name="Durbin K.J."/>
            <person name="Egan A."/>
            <person name="Ren Y."/>
            <person name="Song X.-Z."/>
            <person name="Li B."/>
            <person name="Liu Y."/>
            <person name="Qin X."/>
            <person name="Cawley S."/>
            <person name="Cooney A.J."/>
            <person name="D'Souza L.M."/>
            <person name="Martin K."/>
            <person name="Wu J.Q."/>
            <person name="Gonzalez-Garay M.L."/>
            <person name="Jackson A.R."/>
            <person name="Kalafus K.J."/>
            <person name="McLeod M.P."/>
            <person name="Milosavljevic A."/>
            <person name="Virk D."/>
            <person name="Volkov A."/>
            <person name="Wheeler D.A."/>
            <person name="Zhang Z."/>
            <person name="Bailey J.A."/>
            <person name="Eichler E.E."/>
            <person name="Tuzun E."/>
            <person name="Birney E."/>
            <person name="Mongin E."/>
            <person name="Ureta-Vidal A."/>
            <person name="Woodwark C."/>
            <person name="Zdobnov E."/>
            <person name="Bork P."/>
            <person name="Suyama M."/>
            <person name="Torrents D."/>
            <person name="Alexandersson M."/>
            <person name="Trask B.J."/>
            <person name="Young J.M."/>
            <person name="Huang H."/>
            <person name="Wang H."/>
            <person name="Xing H."/>
            <person name="Daniels S."/>
            <person name="Gietzen D."/>
            <person name="Schmidt J."/>
            <person name="Stevens K."/>
            <person name="Vitt U."/>
            <person name="Wingrove J."/>
            <person name="Camara F."/>
            <person name="Mar Alba M."/>
            <person name="Abril J.F."/>
            <person name="Guigo R."/>
            <person name="Smit A."/>
            <person name="Dubchak I."/>
            <person name="Rubin E.M."/>
            <person name="Couronne O."/>
            <person name="Poliakov A."/>
            <person name="Huebner N."/>
            <person name="Ganten D."/>
            <person name="Goesele C."/>
            <person name="Hummel O."/>
            <person name="Kreitler T."/>
            <person name="Lee Y.-A."/>
            <person name="Monti J."/>
            <person name="Schulz H."/>
            <person name="Zimdahl H."/>
            <person name="Himmelbauer H."/>
            <person name="Lehrach H."/>
            <person name="Jacob H.J."/>
            <person name="Bromberg S."/>
            <person name="Gullings-Handley J."/>
            <person name="Jensen-Seaman M.I."/>
            <person name="Kwitek A.E."/>
            <person name="Lazar J."/>
            <person name="Pasko D."/>
            <person name="Tonellato P.J."/>
            <person name="Twigger S."/>
            <person name="Ponting C.P."/>
            <person name="Duarte J.M."/>
            <person name="Rice S."/>
            <person name="Goodstadt L."/>
            <person name="Beatson S.A."/>
            <person name="Emes R.D."/>
            <person name="Winter E.E."/>
            <person name="Webber C."/>
            <person name="Brandt P."/>
            <person name="Nyakatura G."/>
            <person name="Adetobi M."/>
            <person name="Chiaromonte F."/>
            <person name="Elnitski L."/>
            <person name="Eswara P."/>
            <person name="Hardison R.C."/>
            <person name="Hou M."/>
            <person name="Kolbe D."/>
            <person name="Makova K."/>
            <person name="Miller W."/>
            <person name="Nekrutenko A."/>
            <person name="Riemer C."/>
            <person name="Schwartz S."/>
            <person name="Taylor J."/>
            <person name="Yang S."/>
            <person name="Zhang Y."/>
            <person name="Lindpaintner K."/>
            <person name="Andrews T.D."/>
            <person name="Caccamo M."/>
            <person name="Clamp M."/>
            <person name="Clarke L."/>
            <person name="Curwen V."/>
            <person name="Durbin R.M."/>
            <person name="Eyras E."/>
            <person name="Searle S.M."/>
            <person name="Cooper G.M."/>
            <person name="Batzoglou S."/>
            <person name="Brudno M."/>
            <person name="Sidow A."/>
            <person name="Stone E.A."/>
            <person name="Payseur B.A."/>
            <person name="Bourque G."/>
            <person name="Lopez-Otin C."/>
            <person name="Puente X.S."/>
            <person name="Chakrabarti K."/>
            <person name="Chatterji S."/>
            <person name="Dewey C."/>
            <person name="Pachter L."/>
            <person name="Bray N."/>
            <person name="Yap V.B."/>
            <person name="Caspi A."/>
            <person name="Tesler G."/>
            <person name="Pevzner P.A."/>
            <person name="Haussler D."/>
            <person name="Roskin K.M."/>
            <person name="Baertsch R."/>
            <person name="Clawson H."/>
            <person name="Furey T.S."/>
            <person name="Hinrichs A.S."/>
            <person name="Karolchik D."/>
            <person name="Kent W.J."/>
            <person name="Rosenbloom K.R."/>
            <person name="Trumbower H."/>
            <person name="Weirauch M."/>
            <person name="Cooper D.N."/>
            <person name="Stenson P.D."/>
            <person name="Ma B."/>
            <person name="Brent M."/>
            <person name="Arumugam M."/>
            <person name="Shteynberg D."/>
            <person name="Copley R.R."/>
            <person name="Taylor M.S."/>
            <person name="Riethman H."/>
            <person name="Mudunuri U."/>
            <person name="Peterson J."/>
            <person name="Guyer M."/>
            <person name="Felsenfeld A."/>
            <person name="Old S."/>
            <person name="Mockrin S."/>
            <person name="Collins F.S."/>
        </authorList>
    </citation>
    <scope>NUCLEOTIDE SEQUENCE [LARGE SCALE GENOMIC DNA]</scope>
    <source>
        <strain evidence="17 18">Brown Norway</strain>
    </source>
</reference>
<dbReference type="InterPro" id="IPR039044">
    <property type="entry name" value="Trm13"/>
</dbReference>
<evidence type="ECO:0000256" key="13">
    <source>
        <dbReference type="RuleBase" id="RU367103"/>
    </source>
</evidence>
<evidence type="ECO:0000256" key="4">
    <source>
        <dbReference type="ARBA" id="ARBA00022691"/>
    </source>
</evidence>
<dbReference type="GO" id="GO:0008175">
    <property type="term" value="F:tRNA methyltransferase activity"/>
    <property type="evidence" value="ECO:0000318"/>
    <property type="project" value="GO_Central"/>
</dbReference>
<keyword evidence="6 13" id="KW-0479">Metal-binding</keyword>
<dbReference type="InterPro" id="IPR021721">
    <property type="entry name" value="Znf_CCCH-type_TRM13"/>
</dbReference>
<feature type="region of interest" description="Disordered" evidence="14">
    <location>
        <begin position="296"/>
        <end position="320"/>
    </location>
</feature>
<dbReference type="EC" id="2.1.1.225" evidence="13"/>
<dbReference type="PhosphoSitePlus" id="B2GV29"/>
<dbReference type="AGR" id="RGD:1565211"/>
<dbReference type="RGD" id="1565211">
    <property type="gene designation" value="Trmt13"/>
</dbReference>
<evidence type="ECO:0000256" key="5">
    <source>
        <dbReference type="ARBA" id="ARBA00022694"/>
    </source>
</evidence>
<gene>
    <name evidence="17 19" type="primary">Trmt13</name>
    <name evidence="16" type="synonym">Ccdc76</name>
</gene>
<reference evidence="16" key="1">
    <citation type="journal article" date="2004" name="Genome Res.">
        <title>The status, quality, and expansion of the NIH full-length cDNA project: the Mammalian Gene Collection (MGC).</title>
        <authorList>
            <consortium name="The MGC Project Team"/>
            <person name="Gerhard D.S."/>
            <person name="Wagner L."/>
            <person name="Feingold E.A."/>
            <person name="Shenmen C.M."/>
            <person name="Grouse L.H."/>
            <person name="Schuler G."/>
            <person name="Klein S.L."/>
            <person name="Old S."/>
            <person name="Rasooly R."/>
            <person name="Good P."/>
            <person name="Guyer M."/>
            <person name="Peck A.M."/>
            <person name="Derge J.G."/>
            <person name="Lipman D."/>
            <person name="Collins F.S."/>
            <person name="Jang W."/>
            <person name="Sherry S."/>
            <person name="Feolo M."/>
            <person name="Misquitta L."/>
            <person name="Lee E."/>
            <person name="Rotmistrovsky K."/>
            <person name="Greenhut S.F."/>
            <person name="Schaefer C.F."/>
            <person name="Buetow K."/>
            <person name="Bonner T.I."/>
            <person name="Haussler D."/>
            <person name="Kent J."/>
            <person name="Kiekhaus M."/>
            <person name="Furey T."/>
            <person name="Brent M."/>
            <person name="Prange C."/>
            <person name="Schreiber K."/>
            <person name="Shapiro N."/>
            <person name="Bhat N.K."/>
            <person name="Hopkins R.F."/>
            <person name="Hsie F."/>
            <person name="Driscoll T."/>
            <person name="Soares M.B."/>
            <person name="Casavant T.L."/>
            <person name="Scheetz T.E."/>
            <person name="Brown-stein M.J."/>
            <person name="Usdin T.B."/>
            <person name="Toshiyuki S."/>
            <person name="Carninci P."/>
            <person name="Piao Y."/>
            <person name="Dudekula D.B."/>
            <person name="Ko M.S."/>
            <person name="Kawakami K."/>
            <person name="Suzuki Y."/>
            <person name="Sugano S."/>
            <person name="Gruber C.E."/>
            <person name="Smith M.R."/>
            <person name="Simmons B."/>
            <person name="Moore T."/>
            <person name="Waterman R."/>
            <person name="Johnson S.L."/>
            <person name="Ruan Y."/>
            <person name="Wei C.L."/>
            <person name="Mathavan S."/>
            <person name="Gunaratne P.H."/>
            <person name="Wu J."/>
            <person name="Garcia A.M."/>
            <person name="Hulyk S.W."/>
            <person name="Fuh E."/>
            <person name="Yuan Y."/>
            <person name="Sneed A."/>
            <person name="Kowis C."/>
            <person name="Hodgson A."/>
            <person name="Muzny D.M."/>
            <person name="McPherson J."/>
            <person name="Gibbs R.A."/>
            <person name="Fahey J."/>
            <person name="Helton E."/>
            <person name="Ketteman M."/>
            <person name="Madan A."/>
            <person name="Rodrigues S."/>
            <person name="Sanchez A."/>
            <person name="Whiting M."/>
            <person name="Madari A."/>
            <person name="Young A.C."/>
            <person name="Wetherby K.D."/>
            <person name="Granite S.J."/>
            <person name="Kwong P.N."/>
            <person name="Brinkley C.P."/>
            <person name="Pearson R.L."/>
            <person name="Bouffard G.G."/>
            <person name="Blakesly R.W."/>
            <person name="Green E.D."/>
            <person name="Dickson M.C."/>
            <person name="Rodriguez A.C."/>
            <person name="Grimwood J."/>
            <person name="Schmutz J."/>
            <person name="Myers R.M."/>
            <person name="Butterfield Y.S."/>
            <person name="Griffith M."/>
            <person name="Griffith O.L."/>
            <person name="Krzywinski M.I."/>
            <person name="Liao N."/>
            <person name="Morin R."/>
            <person name="Morrin R."/>
            <person name="Palmquist D."/>
            <person name="Petrescu A.S."/>
            <person name="Skalska U."/>
            <person name="Smailus D.E."/>
            <person name="Stott J.M."/>
            <person name="Schnerch A."/>
            <person name="Schein J.E."/>
            <person name="Jones S.J."/>
            <person name="Holt R.A."/>
            <person name="Baross A."/>
            <person name="Marra M.A."/>
            <person name="Clifton S."/>
            <person name="Makowski K.A."/>
            <person name="Bosak S."/>
            <person name="Malek J."/>
        </authorList>
    </citation>
    <scope>NUCLEOTIDE SEQUENCE [LARGE SCALE MRNA]</scope>
    <source>
        <tissue evidence="16">Lung</tissue>
    </source>
</reference>
<keyword evidence="7 12" id="KW-0863">Zinc-finger</keyword>
<dbReference type="PANTHER" id="PTHR12998">
    <property type="entry name" value="TRNA:M(4)X MODIFICATION ENZYME TRM13 HOMOLOG"/>
    <property type="match status" value="1"/>
</dbReference>
<comment type="catalytic activity">
    <reaction evidence="9 13">
        <text>cytidine(4) in tRNA(Pro) + S-adenosyl-L-methionine = 2'-O-methylcytidine(4) in tRNA(Pro) + S-adenosyl-L-homocysteine + H(+)</text>
        <dbReference type="Rhea" id="RHEA:32767"/>
        <dbReference type="Rhea" id="RHEA-COMP:10397"/>
        <dbReference type="Rhea" id="RHEA-COMP:10398"/>
        <dbReference type="ChEBI" id="CHEBI:15378"/>
        <dbReference type="ChEBI" id="CHEBI:57856"/>
        <dbReference type="ChEBI" id="CHEBI:59789"/>
        <dbReference type="ChEBI" id="CHEBI:74495"/>
        <dbReference type="ChEBI" id="CHEBI:82748"/>
        <dbReference type="EC" id="2.1.1.225"/>
    </reaction>
</comment>
<dbReference type="Pfam" id="PF11722">
    <property type="entry name" value="zf-TRM13_CCCH"/>
    <property type="match status" value="1"/>
</dbReference>
<dbReference type="eggNOG" id="KOG2811">
    <property type="taxonomic scope" value="Eukaryota"/>
</dbReference>
<evidence type="ECO:0000256" key="9">
    <source>
        <dbReference type="ARBA" id="ARBA00048165"/>
    </source>
</evidence>
<comment type="catalytic activity">
    <reaction evidence="10 13">
        <text>cytidine(4) in tRNA(Gly)(GCC) + S-adenosyl-L-methionine = 2'-O-methylcytidine(4) in tRNA(Gly)(GCC) + S-adenosyl-L-homocysteine + H(+)</text>
        <dbReference type="Rhea" id="RHEA:43192"/>
        <dbReference type="Rhea" id="RHEA-COMP:10399"/>
        <dbReference type="Rhea" id="RHEA-COMP:10400"/>
        <dbReference type="ChEBI" id="CHEBI:15378"/>
        <dbReference type="ChEBI" id="CHEBI:57856"/>
        <dbReference type="ChEBI" id="CHEBI:59789"/>
        <dbReference type="ChEBI" id="CHEBI:74495"/>
        <dbReference type="ChEBI" id="CHEBI:82748"/>
        <dbReference type="EC" id="2.1.1.225"/>
    </reaction>
</comment>
<keyword evidence="18" id="KW-1185">Reference proteome</keyword>
<dbReference type="PROSITE" id="PS51800">
    <property type="entry name" value="ZF_CHHC_U11_48K"/>
    <property type="match status" value="1"/>
</dbReference>
<evidence type="ECO:0000259" key="15">
    <source>
        <dbReference type="PROSITE" id="PS51800"/>
    </source>
</evidence>
<dbReference type="Pfam" id="PF05206">
    <property type="entry name" value="TRM13"/>
    <property type="match status" value="1"/>
</dbReference>
<feature type="region of interest" description="Disordered" evidence="14">
    <location>
        <begin position="474"/>
        <end position="495"/>
    </location>
</feature>
<reference evidence="17" key="3">
    <citation type="submission" date="2025-05" db="UniProtKB">
        <authorList>
            <consortium name="Ensembl"/>
        </authorList>
    </citation>
    <scope>IDENTIFICATION</scope>
    <source>
        <strain evidence="17">Brown Norway</strain>
    </source>
</reference>
<dbReference type="HOGENOM" id="CLU_027610_1_0_1"/>
<feature type="domain" description="CHHC U11-48K-type" evidence="15">
    <location>
        <begin position="56"/>
        <end position="83"/>
    </location>
</feature>
<dbReference type="GlyGen" id="B2GV29">
    <property type="glycosylation" value="1 site"/>
</dbReference>
<comment type="catalytic activity">
    <reaction evidence="11 13">
        <text>adenosine(4) in tRNA(His) + S-adenosyl-L-methionine = 2'-O-methyladenosine(4) in tRNA(His) + S-adenosyl-L-homocysteine + H(+)</text>
        <dbReference type="Rhea" id="RHEA:43196"/>
        <dbReference type="Rhea" id="RHEA-COMP:10401"/>
        <dbReference type="Rhea" id="RHEA-COMP:10402"/>
        <dbReference type="ChEBI" id="CHEBI:15378"/>
        <dbReference type="ChEBI" id="CHEBI:57856"/>
        <dbReference type="ChEBI" id="CHEBI:59789"/>
        <dbReference type="ChEBI" id="CHEBI:74411"/>
        <dbReference type="ChEBI" id="CHEBI:74477"/>
        <dbReference type="EC" id="2.1.1.225"/>
    </reaction>
</comment>
<dbReference type="GeneTree" id="ENSGT00390000003182"/>
<dbReference type="InterPro" id="IPR007871">
    <property type="entry name" value="Methyltransferase_TRM13"/>
</dbReference>
<evidence type="ECO:0000313" key="19">
    <source>
        <dbReference type="RGD" id="1565211"/>
    </source>
</evidence>
<protein>
    <recommendedName>
        <fullName evidence="13">tRNA:m(4)X modification enzyme TRM13</fullName>
        <ecNumber evidence="13">2.1.1.225</ecNumber>
    </recommendedName>
</protein>
<dbReference type="OMA" id="HRCSWRS"/>
<keyword evidence="2 13" id="KW-0489">Methyltransferase</keyword>
<evidence type="ECO:0000256" key="11">
    <source>
        <dbReference type="ARBA" id="ARBA00049393"/>
    </source>
</evidence>